<dbReference type="Pfam" id="PF24551">
    <property type="entry name" value="SH3_Rv0428c"/>
    <property type="match status" value="1"/>
</dbReference>
<accession>A0ABX1JP94</accession>
<feature type="non-terminal residue" evidence="2">
    <location>
        <position position="71"/>
    </location>
</feature>
<dbReference type="InterPro" id="IPR056934">
    <property type="entry name" value="SH3_Rv0428c"/>
</dbReference>
<gene>
    <name evidence="2" type="ORF">HER39_11330</name>
</gene>
<evidence type="ECO:0000313" key="3">
    <source>
        <dbReference type="Proteomes" id="UP000523795"/>
    </source>
</evidence>
<comment type="caution">
    <text evidence="2">The sequence shown here is derived from an EMBL/GenBank/DDBJ whole genome shotgun (WGS) entry which is preliminary data.</text>
</comment>
<proteinExistence type="predicted"/>
<dbReference type="EMBL" id="JAAZSR010000179">
    <property type="protein sequence ID" value="NKX51142.1"/>
    <property type="molecule type" value="Genomic_DNA"/>
</dbReference>
<reference evidence="2 3" key="1">
    <citation type="submission" date="2020-04" db="EMBL/GenBank/DDBJ databases">
        <authorList>
            <person name="Liu S."/>
        </authorList>
    </citation>
    <scope>NUCLEOTIDE SEQUENCE [LARGE SCALE GENOMIC DNA]</scope>
    <source>
        <strain evidence="2 3">CGMCC 1.15091</strain>
    </source>
</reference>
<organism evidence="2 3">
    <name type="scientific">Arthrobacter deserti</name>
    <dbReference type="NCBI Taxonomy" id="1742687"/>
    <lineage>
        <taxon>Bacteria</taxon>
        <taxon>Bacillati</taxon>
        <taxon>Actinomycetota</taxon>
        <taxon>Actinomycetes</taxon>
        <taxon>Micrococcales</taxon>
        <taxon>Micrococcaceae</taxon>
        <taxon>Arthrobacter</taxon>
    </lineage>
</organism>
<feature type="domain" description="Histone acetyltransferase Rv0428c-like SH3" evidence="1">
    <location>
        <begin position="11"/>
        <end position="61"/>
    </location>
</feature>
<keyword evidence="3" id="KW-1185">Reference proteome</keyword>
<name>A0ABX1JP94_9MICC</name>
<evidence type="ECO:0000259" key="1">
    <source>
        <dbReference type="Pfam" id="PF24551"/>
    </source>
</evidence>
<sequence>MEPVPMLLALAPGTRVVVRYRIEGGFTDALGELVRAGPAGCVVRTRRGEVSVPLEQVVAARQVPPAPARRP</sequence>
<protein>
    <recommendedName>
        <fullName evidence="1">Histone acetyltransferase Rv0428c-like SH3 domain-containing protein</fullName>
    </recommendedName>
</protein>
<evidence type="ECO:0000313" key="2">
    <source>
        <dbReference type="EMBL" id="NKX51142.1"/>
    </source>
</evidence>
<dbReference type="Proteomes" id="UP000523795">
    <property type="component" value="Unassembled WGS sequence"/>
</dbReference>